<reference evidence="2" key="3">
    <citation type="submission" date="2021-05" db="UniProtKB">
        <authorList>
            <consortium name="EnsemblPlants"/>
        </authorList>
    </citation>
    <scope>IDENTIFICATION</scope>
    <source>
        <strain evidence="2">cv. B73</strain>
    </source>
</reference>
<feature type="region of interest" description="Disordered" evidence="1">
    <location>
        <begin position="147"/>
        <end position="186"/>
    </location>
</feature>
<feature type="compositionally biased region" description="Low complexity" evidence="1">
    <location>
        <begin position="63"/>
        <end position="73"/>
    </location>
</feature>
<evidence type="ECO:0000256" key="1">
    <source>
        <dbReference type="SAM" id="MobiDB-lite"/>
    </source>
</evidence>
<dbReference type="EnsemblPlants" id="Zm00001eb253880_T004">
    <property type="protein sequence ID" value="Zm00001eb253880_P004"/>
    <property type="gene ID" value="Zm00001eb253880"/>
</dbReference>
<organism evidence="2 3">
    <name type="scientific">Zea mays</name>
    <name type="common">Maize</name>
    <dbReference type="NCBI Taxonomy" id="4577"/>
    <lineage>
        <taxon>Eukaryota</taxon>
        <taxon>Viridiplantae</taxon>
        <taxon>Streptophyta</taxon>
        <taxon>Embryophyta</taxon>
        <taxon>Tracheophyta</taxon>
        <taxon>Spermatophyta</taxon>
        <taxon>Magnoliopsida</taxon>
        <taxon>Liliopsida</taxon>
        <taxon>Poales</taxon>
        <taxon>Poaceae</taxon>
        <taxon>PACMAD clade</taxon>
        <taxon>Panicoideae</taxon>
        <taxon>Andropogonodae</taxon>
        <taxon>Andropogoneae</taxon>
        <taxon>Tripsacinae</taxon>
        <taxon>Zea</taxon>
    </lineage>
</organism>
<feature type="region of interest" description="Disordered" evidence="1">
    <location>
        <begin position="118"/>
        <end position="137"/>
    </location>
</feature>
<feature type="compositionally biased region" description="Pro residues" evidence="1">
    <location>
        <begin position="12"/>
        <end position="21"/>
    </location>
</feature>
<dbReference type="AlphaFoldDB" id="A0A804PMY2"/>
<dbReference type="Proteomes" id="UP000007305">
    <property type="component" value="Chromosome 5"/>
</dbReference>
<feature type="compositionally biased region" description="Basic and acidic residues" evidence="1">
    <location>
        <begin position="46"/>
        <end position="59"/>
    </location>
</feature>
<reference evidence="3" key="1">
    <citation type="journal article" date="2009" name="Science">
        <title>The B73 maize genome: complexity, diversity, and dynamics.</title>
        <authorList>
            <person name="Schnable P.S."/>
            <person name="Ware D."/>
            <person name="Fulton R.S."/>
            <person name="Stein J.C."/>
            <person name="Wei F."/>
            <person name="Pasternak S."/>
            <person name="Liang C."/>
            <person name="Zhang J."/>
            <person name="Fulton L."/>
            <person name="Graves T.A."/>
            <person name="Minx P."/>
            <person name="Reily A.D."/>
            <person name="Courtney L."/>
            <person name="Kruchowski S.S."/>
            <person name="Tomlinson C."/>
            <person name="Strong C."/>
            <person name="Delehaunty K."/>
            <person name="Fronick C."/>
            <person name="Courtney B."/>
            <person name="Rock S.M."/>
            <person name="Belter E."/>
            <person name="Du F."/>
            <person name="Kim K."/>
            <person name="Abbott R.M."/>
            <person name="Cotton M."/>
            <person name="Levy A."/>
            <person name="Marchetto P."/>
            <person name="Ochoa K."/>
            <person name="Jackson S.M."/>
            <person name="Gillam B."/>
            <person name="Chen W."/>
            <person name="Yan L."/>
            <person name="Higginbotham J."/>
            <person name="Cardenas M."/>
            <person name="Waligorski J."/>
            <person name="Applebaum E."/>
            <person name="Phelps L."/>
            <person name="Falcone J."/>
            <person name="Kanchi K."/>
            <person name="Thane T."/>
            <person name="Scimone A."/>
            <person name="Thane N."/>
            <person name="Henke J."/>
            <person name="Wang T."/>
            <person name="Ruppert J."/>
            <person name="Shah N."/>
            <person name="Rotter K."/>
            <person name="Hodges J."/>
            <person name="Ingenthron E."/>
            <person name="Cordes M."/>
            <person name="Kohlberg S."/>
            <person name="Sgro J."/>
            <person name="Delgado B."/>
            <person name="Mead K."/>
            <person name="Chinwalla A."/>
            <person name="Leonard S."/>
            <person name="Crouse K."/>
            <person name="Collura K."/>
            <person name="Kudrna D."/>
            <person name="Currie J."/>
            <person name="He R."/>
            <person name="Angelova A."/>
            <person name="Rajasekar S."/>
            <person name="Mueller T."/>
            <person name="Lomeli R."/>
            <person name="Scara G."/>
            <person name="Ko A."/>
            <person name="Delaney K."/>
            <person name="Wissotski M."/>
            <person name="Lopez G."/>
            <person name="Campos D."/>
            <person name="Braidotti M."/>
            <person name="Ashley E."/>
            <person name="Golser W."/>
            <person name="Kim H."/>
            <person name="Lee S."/>
            <person name="Lin J."/>
            <person name="Dujmic Z."/>
            <person name="Kim W."/>
            <person name="Talag J."/>
            <person name="Zuccolo A."/>
            <person name="Fan C."/>
            <person name="Sebastian A."/>
            <person name="Kramer M."/>
            <person name="Spiegel L."/>
            <person name="Nascimento L."/>
            <person name="Zutavern T."/>
            <person name="Miller B."/>
            <person name="Ambroise C."/>
            <person name="Muller S."/>
            <person name="Spooner W."/>
            <person name="Narechania A."/>
            <person name="Ren L."/>
            <person name="Wei S."/>
            <person name="Kumari S."/>
            <person name="Faga B."/>
            <person name="Levy M.J."/>
            <person name="McMahan L."/>
            <person name="Van Buren P."/>
            <person name="Vaughn M.W."/>
            <person name="Ying K."/>
            <person name="Yeh C.-T."/>
            <person name="Emrich S.J."/>
            <person name="Jia Y."/>
            <person name="Kalyanaraman A."/>
            <person name="Hsia A.-P."/>
            <person name="Barbazuk W.B."/>
            <person name="Baucom R.S."/>
            <person name="Brutnell T.P."/>
            <person name="Carpita N.C."/>
            <person name="Chaparro C."/>
            <person name="Chia J.-M."/>
            <person name="Deragon J.-M."/>
            <person name="Estill J.C."/>
            <person name="Fu Y."/>
            <person name="Jeddeloh J.A."/>
            <person name="Han Y."/>
            <person name="Lee H."/>
            <person name="Li P."/>
            <person name="Lisch D.R."/>
            <person name="Liu S."/>
            <person name="Liu Z."/>
            <person name="Nagel D.H."/>
            <person name="McCann M.C."/>
            <person name="SanMiguel P."/>
            <person name="Myers A.M."/>
            <person name="Nettleton D."/>
            <person name="Nguyen J."/>
            <person name="Penning B.W."/>
            <person name="Ponnala L."/>
            <person name="Schneider K.L."/>
            <person name="Schwartz D.C."/>
            <person name="Sharma A."/>
            <person name="Soderlund C."/>
            <person name="Springer N.M."/>
            <person name="Sun Q."/>
            <person name="Wang H."/>
            <person name="Waterman M."/>
            <person name="Westerman R."/>
            <person name="Wolfgruber T.K."/>
            <person name="Yang L."/>
            <person name="Yu Y."/>
            <person name="Zhang L."/>
            <person name="Zhou S."/>
            <person name="Zhu Q."/>
            <person name="Bennetzen J.L."/>
            <person name="Dawe R.K."/>
            <person name="Jiang J."/>
            <person name="Jiang N."/>
            <person name="Presting G.G."/>
            <person name="Wessler S.R."/>
            <person name="Aluru S."/>
            <person name="Martienssen R.A."/>
            <person name="Clifton S.W."/>
            <person name="McCombie W.R."/>
            <person name="Wing R.A."/>
            <person name="Wilson R.K."/>
        </authorList>
    </citation>
    <scope>NUCLEOTIDE SEQUENCE [LARGE SCALE GENOMIC DNA]</scope>
    <source>
        <strain evidence="3">cv. B73</strain>
    </source>
</reference>
<dbReference type="Gramene" id="Zm00001eb253880_T004">
    <property type="protein sequence ID" value="Zm00001eb253880_P004"/>
    <property type="gene ID" value="Zm00001eb253880"/>
</dbReference>
<keyword evidence="3" id="KW-1185">Reference proteome</keyword>
<feature type="compositionally biased region" description="Low complexity" evidence="1">
    <location>
        <begin position="119"/>
        <end position="128"/>
    </location>
</feature>
<evidence type="ECO:0000313" key="2">
    <source>
        <dbReference type="EnsemblPlants" id="Zm00001eb253880_P004"/>
    </source>
</evidence>
<accession>A0A804PMY2</accession>
<proteinExistence type="predicted"/>
<protein>
    <submittedName>
        <fullName evidence="2">Uncharacterized protein</fullName>
    </submittedName>
</protein>
<evidence type="ECO:0000313" key="3">
    <source>
        <dbReference type="Proteomes" id="UP000007305"/>
    </source>
</evidence>
<gene>
    <name evidence="2" type="primary">LOC103627695</name>
</gene>
<feature type="region of interest" description="Disordered" evidence="1">
    <location>
        <begin position="1"/>
        <end position="93"/>
    </location>
</feature>
<feature type="compositionally biased region" description="Basic residues" evidence="1">
    <location>
        <begin position="22"/>
        <end position="45"/>
    </location>
</feature>
<dbReference type="OrthoDB" id="1366754at2759"/>
<sequence>MPRHGRLLHLPLRPPPGPPPARARRPRPPRRPGRLGPRRHRQVHRQVRDARGGGAERGRAGRGLRQAGRLVGAAAGGDQGASGQARGPALHRGLRHASPPLQVQRQAQDAGGLQRVRCPAGGAAAAPSSRDDHHAGLLQRGRDGDILQEGRRHDGGQPLGVAPHGAGDARRDQHRGRAHHLPPQGRAWRRLPFARHQPLPQIITRCGRRRSASCPSARAPTGSRAPARRFISARSVPSSMSAQHRRLSLSCRSLGCGCTWRARNTTG</sequence>
<name>A0A804PMY2_MAIZE</name>
<reference evidence="2" key="2">
    <citation type="submission" date="2019-07" db="EMBL/GenBank/DDBJ databases">
        <authorList>
            <person name="Seetharam A."/>
            <person name="Woodhouse M."/>
            <person name="Cannon E."/>
        </authorList>
    </citation>
    <scope>NUCLEOTIDE SEQUENCE [LARGE SCALE GENOMIC DNA]</scope>
    <source>
        <strain evidence="2">cv. B73</strain>
    </source>
</reference>